<dbReference type="AlphaFoldDB" id="A0A820PIA9"/>
<sequence length="68" mass="7450">MLNSIKTNIPYEDVQSAATQLIQCAANLLSAVNGPLQQRISILDSDSTQATTFPSDYDTDLEFAWSNL</sequence>
<gene>
    <name evidence="1" type="ORF">OKA104_LOCUS51825</name>
</gene>
<accession>A0A820PIA9</accession>
<feature type="non-terminal residue" evidence="1">
    <location>
        <position position="68"/>
    </location>
</feature>
<proteinExistence type="predicted"/>
<comment type="caution">
    <text evidence="1">The sequence shown here is derived from an EMBL/GenBank/DDBJ whole genome shotgun (WGS) entry which is preliminary data.</text>
</comment>
<reference evidence="1" key="1">
    <citation type="submission" date="2021-02" db="EMBL/GenBank/DDBJ databases">
        <authorList>
            <person name="Nowell W R."/>
        </authorList>
    </citation>
    <scope>NUCLEOTIDE SEQUENCE</scope>
</reference>
<dbReference type="Proteomes" id="UP000663881">
    <property type="component" value="Unassembled WGS sequence"/>
</dbReference>
<dbReference type="EMBL" id="CAJOAY010028862">
    <property type="protein sequence ID" value="CAF4408888.1"/>
    <property type="molecule type" value="Genomic_DNA"/>
</dbReference>
<evidence type="ECO:0000313" key="2">
    <source>
        <dbReference type="Proteomes" id="UP000663881"/>
    </source>
</evidence>
<protein>
    <submittedName>
        <fullName evidence="1">Uncharacterized protein</fullName>
    </submittedName>
</protein>
<organism evidence="1 2">
    <name type="scientific">Adineta steineri</name>
    <dbReference type="NCBI Taxonomy" id="433720"/>
    <lineage>
        <taxon>Eukaryota</taxon>
        <taxon>Metazoa</taxon>
        <taxon>Spiralia</taxon>
        <taxon>Gnathifera</taxon>
        <taxon>Rotifera</taxon>
        <taxon>Eurotatoria</taxon>
        <taxon>Bdelloidea</taxon>
        <taxon>Adinetida</taxon>
        <taxon>Adinetidae</taxon>
        <taxon>Adineta</taxon>
    </lineage>
</organism>
<name>A0A820PIA9_9BILA</name>
<evidence type="ECO:0000313" key="1">
    <source>
        <dbReference type="EMBL" id="CAF4408888.1"/>
    </source>
</evidence>
<feature type="non-terminal residue" evidence="1">
    <location>
        <position position="1"/>
    </location>
</feature>